<keyword evidence="3" id="KW-0812">Transmembrane</keyword>
<gene>
    <name evidence="4" type="ORF">POM88_010398</name>
</gene>
<reference evidence="4" key="2">
    <citation type="submission" date="2023-05" db="EMBL/GenBank/DDBJ databases">
        <authorList>
            <person name="Schelkunov M.I."/>
        </authorList>
    </citation>
    <scope>NUCLEOTIDE SEQUENCE</scope>
    <source>
        <strain evidence="4">Hsosn_3</strain>
        <tissue evidence="4">Leaf</tissue>
    </source>
</reference>
<keyword evidence="5" id="KW-1185">Reference proteome</keyword>
<evidence type="ECO:0008006" key="6">
    <source>
        <dbReference type="Google" id="ProtNLM"/>
    </source>
</evidence>
<dbReference type="GO" id="GO:0098542">
    <property type="term" value="P:defense response to other organism"/>
    <property type="evidence" value="ECO:0007669"/>
    <property type="project" value="InterPro"/>
</dbReference>
<name>A0AAD8ISJ0_9APIA</name>
<proteinExistence type="predicted"/>
<evidence type="ECO:0000256" key="1">
    <source>
        <dbReference type="ARBA" id="ARBA00004370"/>
    </source>
</evidence>
<evidence type="ECO:0000313" key="5">
    <source>
        <dbReference type="Proteomes" id="UP001237642"/>
    </source>
</evidence>
<dbReference type="InterPro" id="IPR044839">
    <property type="entry name" value="NDR1-like"/>
</dbReference>
<accession>A0AAD8ISJ0</accession>
<keyword evidence="3" id="KW-1133">Transmembrane helix</keyword>
<evidence type="ECO:0000256" key="2">
    <source>
        <dbReference type="ARBA" id="ARBA00023136"/>
    </source>
</evidence>
<organism evidence="4 5">
    <name type="scientific">Heracleum sosnowskyi</name>
    <dbReference type="NCBI Taxonomy" id="360622"/>
    <lineage>
        <taxon>Eukaryota</taxon>
        <taxon>Viridiplantae</taxon>
        <taxon>Streptophyta</taxon>
        <taxon>Embryophyta</taxon>
        <taxon>Tracheophyta</taxon>
        <taxon>Spermatophyta</taxon>
        <taxon>Magnoliopsida</taxon>
        <taxon>eudicotyledons</taxon>
        <taxon>Gunneridae</taxon>
        <taxon>Pentapetalae</taxon>
        <taxon>asterids</taxon>
        <taxon>campanulids</taxon>
        <taxon>Apiales</taxon>
        <taxon>Apiaceae</taxon>
        <taxon>Apioideae</taxon>
        <taxon>apioid superclade</taxon>
        <taxon>Tordylieae</taxon>
        <taxon>Tordyliinae</taxon>
        <taxon>Heracleum</taxon>
    </lineage>
</organism>
<dbReference type="PANTHER" id="PTHR31234:SF2">
    <property type="entry name" value="OS05G0199100 PROTEIN"/>
    <property type="match status" value="1"/>
</dbReference>
<evidence type="ECO:0000313" key="4">
    <source>
        <dbReference type="EMBL" id="KAK1391342.1"/>
    </source>
</evidence>
<protein>
    <recommendedName>
        <fullName evidence="6">Late embryogenesis abundant protein LEA-2 subgroup domain-containing protein</fullName>
    </recommendedName>
</protein>
<feature type="transmembrane region" description="Helical" evidence="3">
    <location>
        <begin position="74"/>
        <end position="97"/>
    </location>
</feature>
<evidence type="ECO:0000256" key="3">
    <source>
        <dbReference type="SAM" id="Phobius"/>
    </source>
</evidence>
<dbReference type="EMBL" id="JAUIZM010000003">
    <property type="protein sequence ID" value="KAK1391342.1"/>
    <property type="molecule type" value="Genomic_DNA"/>
</dbReference>
<dbReference type="GO" id="GO:0005886">
    <property type="term" value="C:plasma membrane"/>
    <property type="evidence" value="ECO:0007669"/>
    <property type="project" value="TreeGrafter"/>
</dbReference>
<dbReference type="Proteomes" id="UP001237642">
    <property type="component" value="Unassembled WGS sequence"/>
</dbReference>
<dbReference type="AlphaFoldDB" id="A0AAD8ISJ0"/>
<sequence>MVQGSKVAGKGDAISLYSSNLHPPFVALLPDCSRLTMAEQQLEDITVVNPQASHSEMSQQPTPSKKKKWWKSSWFLCIVISFFVKLVVVVLLFGIFFKYTNPRFQIDNVHVKTSPFQYPDYDITLKSRNENDLSTIIFDKEGNASLFSGRKEIAKGKYPQFKEVPQSSHDETMTLHGSTVLPQFQASMNIANVRVNIPLYLSIDIPMTVKLGALKDGRRDASRERMDGAKVTE</sequence>
<comment type="caution">
    <text evidence="4">The sequence shown here is derived from an EMBL/GenBank/DDBJ whole genome shotgun (WGS) entry which is preliminary data.</text>
</comment>
<keyword evidence="2 3" id="KW-0472">Membrane</keyword>
<comment type="subcellular location">
    <subcellularLocation>
        <location evidence="1">Membrane</location>
    </subcellularLocation>
</comment>
<reference evidence="4" key="1">
    <citation type="submission" date="2023-02" db="EMBL/GenBank/DDBJ databases">
        <title>Genome of toxic invasive species Heracleum sosnowskyi carries increased number of genes despite the absence of recent whole-genome duplications.</title>
        <authorList>
            <person name="Schelkunov M."/>
            <person name="Shtratnikova V."/>
            <person name="Makarenko M."/>
            <person name="Klepikova A."/>
            <person name="Omelchenko D."/>
            <person name="Novikova G."/>
            <person name="Obukhova E."/>
            <person name="Bogdanov V."/>
            <person name="Penin A."/>
            <person name="Logacheva M."/>
        </authorList>
    </citation>
    <scope>NUCLEOTIDE SEQUENCE</scope>
    <source>
        <strain evidence="4">Hsosn_3</strain>
        <tissue evidence="4">Leaf</tissue>
    </source>
</reference>
<dbReference type="PANTHER" id="PTHR31234">
    <property type="entry name" value="LATE EMBRYOGENESIS ABUNDANT (LEA) HYDROXYPROLINE-RICH GLYCOPROTEIN FAMILY"/>
    <property type="match status" value="1"/>
</dbReference>